<organism evidence="2 3">
    <name type="scientific">Serendipita indica (strain DSM 11827)</name>
    <name type="common">Root endophyte fungus</name>
    <name type="synonym">Piriformospora indica</name>
    <dbReference type="NCBI Taxonomy" id="1109443"/>
    <lineage>
        <taxon>Eukaryota</taxon>
        <taxon>Fungi</taxon>
        <taxon>Dikarya</taxon>
        <taxon>Basidiomycota</taxon>
        <taxon>Agaricomycotina</taxon>
        <taxon>Agaricomycetes</taxon>
        <taxon>Sebacinales</taxon>
        <taxon>Serendipitaceae</taxon>
        <taxon>Serendipita</taxon>
    </lineage>
</organism>
<comment type="caution">
    <text evidence="2">The sequence shown here is derived from an EMBL/GenBank/DDBJ whole genome shotgun (WGS) entry which is preliminary data.</text>
</comment>
<keyword evidence="3" id="KW-1185">Reference proteome</keyword>
<accession>G4U005</accession>
<evidence type="ECO:0000313" key="3">
    <source>
        <dbReference type="Proteomes" id="UP000007148"/>
    </source>
</evidence>
<dbReference type="EMBL" id="CAFZ01001091">
    <property type="protein sequence ID" value="CCA76898.1"/>
    <property type="molecule type" value="Genomic_DNA"/>
</dbReference>
<dbReference type="AlphaFoldDB" id="G4U005"/>
<dbReference type="InParanoid" id="G4U005"/>
<sequence>MSSNTNGVHAPTDADTSSNGEINNLQSGNISPAPASSRENAGDPGQGGCDSSIHFIEPNWDSSDG</sequence>
<evidence type="ECO:0000313" key="2">
    <source>
        <dbReference type="EMBL" id="CCA76898.1"/>
    </source>
</evidence>
<reference evidence="2 3" key="1">
    <citation type="journal article" date="2011" name="PLoS Pathog.">
        <title>Endophytic Life Strategies Decoded by Genome and Transcriptome Analyses of the Mutualistic Root Symbiont Piriformospora indica.</title>
        <authorList>
            <person name="Zuccaro A."/>
            <person name="Lahrmann U."/>
            <person name="Guldener U."/>
            <person name="Langen G."/>
            <person name="Pfiffi S."/>
            <person name="Biedenkopf D."/>
            <person name="Wong P."/>
            <person name="Samans B."/>
            <person name="Grimm C."/>
            <person name="Basiewicz M."/>
            <person name="Murat C."/>
            <person name="Martin F."/>
            <person name="Kogel K.H."/>
        </authorList>
    </citation>
    <scope>NUCLEOTIDE SEQUENCE [LARGE SCALE GENOMIC DNA]</scope>
    <source>
        <strain evidence="2 3">DSM 11827</strain>
    </source>
</reference>
<dbReference type="Proteomes" id="UP000007148">
    <property type="component" value="Unassembled WGS sequence"/>
</dbReference>
<feature type="compositionally biased region" description="Polar residues" evidence="1">
    <location>
        <begin position="14"/>
        <end position="30"/>
    </location>
</feature>
<dbReference type="HOGENOM" id="CLU_206749_0_0_1"/>
<evidence type="ECO:0000256" key="1">
    <source>
        <dbReference type="SAM" id="MobiDB-lite"/>
    </source>
</evidence>
<proteinExistence type="predicted"/>
<feature type="region of interest" description="Disordered" evidence="1">
    <location>
        <begin position="1"/>
        <end position="65"/>
    </location>
</feature>
<name>G4U005_SERID</name>
<gene>
    <name evidence="2" type="ORF">PIIN_10883</name>
</gene>
<protein>
    <submittedName>
        <fullName evidence="2">Uncharacterized protein</fullName>
    </submittedName>
</protein>